<proteinExistence type="predicted"/>
<gene>
    <name evidence="1" type="ORF">BDV24DRAFT_140568</name>
</gene>
<dbReference type="Proteomes" id="UP000325558">
    <property type="component" value="Unassembled WGS sequence"/>
</dbReference>
<dbReference type="AlphaFoldDB" id="A0A5N6XXY7"/>
<dbReference type="EMBL" id="ML737185">
    <property type="protein sequence ID" value="KAE8337079.1"/>
    <property type="molecule type" value="Genomic_DNA"/>
</dbReference>
<reference evidence="1" key="1">
    <citation type="submission" date="2019-04" db="EMBL/GenBank/DDBJ databases">
        <title>Friends and foes A comparative genomics study of 23 Aspergillus species from section Flavi.</title>
        <authorList>
            <consortium name="DOE Joint Genome Institute"/>
            <person name="Kjaerbolling I."/>
            <person name="Vesth T."/>
            <person name="Frisvad J.C."/>
            <person name="Nybo J.L."/>
            <person name="Theobald S."/>
            <person name="Kildgaard S."/>
            <person name="Isbrandt T."/>
            <person name="Kuo A."/>
            <person name="Sato A."/>
            <person name="Lyhne E.K."/>
            <person name="Kogle M.E."/>
            <person name="Wiebenga A."/>
            <person name="Kun R.S."/>
            <person name="Lubbers R.J."/>
            <person name="Makela M.R."/>
            <person name="Barry K."/>
            <person name="Chovatia M."/>
            <person name="Clum A."/>
            <person name="Daum C."/>
            <person name="Haridas S."/>
            <person name="He G."/>
            <person name="LaButti K."/>
            <person name="Lipzen A."/>
            <person name="Mondo S."/>
            <person name="Riley R."/>
            <person name="Salamov A."/>
            <person name="Simmons B.A."/>
            <person name="Magnuson J.K."/>
            <person name="Henrissat B."/>
            <person name="Mortensen U.H."/>
            <person name="Larsen T.O."/>
            <person name="Devries R.P."/>
            <person name="Grigoriev I.V."/>
            <person name="Machida M."/>
            <person name="Baker S.E."/>
            <person name="Andersen M.R."/>
        </authorList>
    </citation>
    <scope>NUCLEOTIDE SEQUENCE</scope>
    <source>
        <strain evidence="1">CBS 117612</strain>
    </source>
</reference>
<sequence length="106" mass="12011">MALLLSPVSRSILMPQLLCPVGMVVFLAQSLSQLLSVPLNRSESPVSLLTLSFVNLSKRRKVRRIKMSRSGIHSWDIPRERWCILVEDYASWSNMKCEIVNLEVAA</sequence>
<protein>
    <submittedName>
        <fullName evidence="1">Uncharacterized protein</fullName>
    </submittedName>
</protein>
<name>A0A5N6XXY7_9EURO</name>
<organism evidence="1">
    <name type="scientific">Aspergillus arachidicola</name>
    <dbReference type="NCBI Taxonomy" id="656916"/>
    <lineage>
        <taxon>Eukaryota</taxon>
        <taxon>Fungi</taxon>
        <taxon>Dikarya</taxon>
        <taxon>Ascomycota</taxon>
        <taxon>Pezizomycotina</taxon>
        <taxon>Eurotiomycetes</taxon>
        <taxon>Eurotiomycetidae</taxon>
        <taxon>Eurotiales</taxon>
        <taxon>Aspergillaceae</taxon>
        <taxon>Aspergillus</taxon>
        <taxon>Aspergillus subgen. Circumdati</taxon>
    </lineage>
</organism>
<evidence type="ECO:0000313" key="1">
    <source>
        <dbReference type="EMBL" id="KAE8337079.1"/>
    </source>
</evidence>
<accession>A0A5N6XXY7</accession>